<comment type="caution">
    <text evidence="1">The sequence shown here is derived from an EMBL/GenBank/DDBJ whole genome shotgun (WGS) entry which is preliminary data.</text>
</comment>
<reference evidence="1 2" key="1">
    <citation type="journal article" date="2017" name="Nat. Ecol. Evol.">
        <title>Scallop genome provides insights into evolution of bilaterian karyotype and development.</title>
        <authorList>
            <person name="Wang S."/>
            <person name="Zhang J."/>
            <person name="Jiao W."/>
            <person name="Li J."/>
            <person name="Xun X."/>
            <person name="Sun Y."/>
            <person name="Guo X."/>
            <person name="Huan P."/>
            <person name="Dong B."/>
            <person name="Zhang L."/>
            <person name="Hu X."/>
            <person name="Sun X."/>
            <person name="Wang J."/>
            <person name="Zhao C."/>
            <person name="Wang Y."/>
            <person name="Wang D."/>
            <person name="Huang X."/>
            <person name="Wang R."/>
            <person name="Lv J."/>
            <person name="Li Y."/>
            <person name="Zhang Z."/>
            <person name="Liu B."/>
            <person name="Lu W."/>
            <person name="Hui Y."/>
            <person name="Liang J."/>
            <person name="Zhou Z."/>
            <person name="Hou R."/>
            <person name="Li X."/>
            <person name="Liu Y."/>
            <person name="Li H."/>
            <person name="Ning X."/>
            <person name="Lin Y."/>
            <person name="Zhao L."/>
            <person name="Xing Q."/>
            <person name="Dou J."/>
            <person name="Li Y."/>
            <person name="Mao J."/>
            <person name="Guo H."/>
            <person name="Dou H."/>
            <person name="Li T."/>
            <person name="Mu C."/>
            <person name="Jiang W."/>
            <person name="Fu Q."/>
            <person name="Fu X."/>
            <person name="Miao Y."/>
            <person name="Liu J."/>
            <person name="Yu Q."/>
            <person name="Li R."/>
            <person name="Liao H."/>
            <person name="Li X."/>
            <person name="Kong Y."/>
            <person name="Jiang Z."/>
            <person name="Chourrout D."/>
            <person name="Li R."/>
            <person name="Bao Z."/>
        </authorList>
    </citation>
    <scope>NUCLEOTIDE SEQUENCE [LARGE SCALE GENOMIC DNA]</scope>
    <source>
        <strain evidence="1 2">PY_sf001</strain>
    </source>
</reference>
<dbReference type="AlphaFoldDB" id="A0A210PDG1"/>
<dbReference type="EMBL" id="NEDP02082566">
    <property type="protein sequence ID" value="OWF34507.1"/>
    <property type="molecule type" value="Genomic_DNA"/>
</dbReference>
<name>A0A210PDG1_MIZYE</name>
<sequence>MKQVHDYVKPRDNLQMVALLTKIDRASQIAKTIPEMLISQELCTAIEQISGNVQLPVNCIFAMKNYHREMDSDPAIGWLILYTFRSLLDRLLDIHERLRLEKVVHT</sequence>
<evidence type="ECO:0000313" key="1">
    <source>
        <dbReference type="EMBL" id="OWF34507.1"/>
    </source>
</evidence>
<accession>A0A210PDG1</accession>
<gene>
    <name evidence="1" type="ORF">KP79_PYT03422</name>
</gene>
<dbReference type="OrthoDB" id="5969272at2759"/>
<protein>
    <submittedName>
        <fullName evidence="1">Uncharacterized protein</fullName>
    </submittedName>
</protein>
<dbReference type="Proteomes" id="UP000242188">
    <property type="component" value="Unassembled WGS sequence"/>
</dbReference>
<proteinExistence type="predicted"/>
<evidence type="ECO:0000313" key="2">
    <source>
        <dbReference type="Proteomes" id="UP000242188"/>
    </source>
</evidence>
<organism evidence="1 2">
    <name type="scientific">Mizuhopecten yessoensis</name>
    <name type="common">Japanese scallop</name>
    <name type="synonym">Patinopecten yessoensis</name>
    <dbReference type="NCBI Taxonomy" id="6573"/>
    <lineage>
        <taxon>Eukaryota</taxon>
        <taxon>Metazoa</taxon>
        <taxon>Spiralia</taxon>
        <taxon>Lophotrochozoa</taxon>
        <taxon>Mollusca</taxon>
        <taxon>Bivalvia</taxon>
        <taxon>Autobranchia</taxon>
        <taxon>Pteriomorphia</taxon>
        <taxon>Pectinida</taxon>
        <taxon>Pectinoidea</taxon>
        <taxon>Pectinidae</taxon>
        <taxon>Mizuhopecten</taxon>
    </lineage>
</organism>
<keyword evidence="2" id="KW-1185">Reference proteome</keyword>